<evidence type="ECO:0000256" key="4">
    <source>
        <dbReference type="ARBA" id="ARBA00022475"/>
    </source>
</evidence>
<evidence type="ECO:0000313" key="14">
    <source>
        <dbReference type="Proteomes" id="UP001348492"/>
    </source>
</evidence>
<keyword evidence="6 13" id="KW-0808">Transferase</keyword>
<evidence type="ECO:0000256" key="11">
    <source>
        <dbReference type="ARBA" id="ARBA00023136"/>
    </source>
</evidence>
<sequence length="347" mass="40075">MDISSKKFQTTANKFKKFSLAINILMILISILLIIFLESKKDAVLIIALIIFVKISLKYLFDNIKIVLFLQHIREISSTSYCISQILEKTDEKSEISIILGKKYKKVLNEMHKVEKYTYETTIKGKQSENLANTVVEDVGKNLIKPVENIDKGIKSLKEGISYETLDYIEKEAYEMKDTINELFELSKAVTKTLEIDIQKIDIVSLTKQALVEYEGKLENKNIEIKKHIPNEKVFIDADGDKLWRVFEILLENILNHGKEKTRAYIEIKEEKEKVELSLINISRDELNMDTKNFYKLINKNKNLGVPIAISLIEVQDGIFDIYIDGDMFKVNLMFNKSKNGFGRGEI</sequence>
<dbReference type="RefSeq" id="WP_018591497.1">
    <property type="nucleotide sequence ID" value="NZ_CP117523.1"/>
</dbReference>
<keyword evidence="7" id="KW-0547">Nucleotide-binding</keyword>
<organism evidence="13 14">
    <name type="scientific">Terrisporobacter glycolicus ATCC 14880 = DSM 1288</name>
    <dbReference type="NCBI Taxonomy" id="1121315"/>
    <lineage>
        <taxon>Bacteria</taxon>
        <taxon>Bacillati</taxon>
        <taxon>Bacillota</taxon>
        <taxon>Clostridia</taxon>
        <taxon>Peptostreptococcales</taxon>
        <taxon>Peptostreptococcaceae</taxon>
        <taxon>Terrisporobacter</taxon>
    </lineage>
</organism>
<evidence type="ECO:0000256" key="10">
    <source>
        <dbReference type="ARBA" id="ARBA00023012"/>
    </source>
</evidence>
<evidence type="ECO:0000256" key="2">
    <source>
        <dbReference type="ARBA" id="ARBA00004651"/>
    </source>
</evidence>
<dbReference type="Proteomes" id="UP001348492">
    <property type="component" value="Chromosome"/>
</dbReference>
<evidence type="ECO:0000256" key="9">
    <source>
        <dbReference type="ARBA" id="ARBA00022840"/>
    </source>
</evidence>
<keyword evidence="10" id="KW-0902">Two-component regulatory system</keyword>
<feature type="transmembrane region" description="Helical" evidence="12">
    <location>
        <begin position="43"/>
        <end position="61"/>
    </location>
</feature>
<keyword evidence="8" id="KW-0418">Kinase</keyword>
<comment type="subcellular location">
    <subcellularLocation>
        <location evidence="2">Cell membrane</location>
        <topology evidence="2">Multi-pass membrane protein</topology>
    </subcellularLocation>
</comment>
<keyword evidence="9" id="KW-0067">ATP-binding</keyword>
<comment type="catalytic activity">
    <reaction evidence="1">
        <text>ATP + protein L-histidine = ADP + protein N-phospho-L-histidine.</text>
        <dbReference type="EC" id="2.7.13.3"/>
    </reaction>
</comment>
<dbReference type="PANTHER" id="PTHR45528">
    <property type="entry name" value="SENSOR HISTIDINE KINASE CPXA"/>
    <property type="match status" value="1"/>
</dbReference>
<keyword evidence="14" id="KW-1185">Reference proteome</keyword>
<evidence type="ECO:0000256" key="8">
    <source>
        <dbReference type="ARBA" id="ARBA00022777"/>
    </source>
</evidence>
<dbReference type="InterPro" id="IPR036890">
    <property type="entry name" value="HATPase_C_sf"/>
</dbReference>
<keyword evidence="11 12" id="KW-0472">Membrane</keyword>
<accession>A0ABZ2EY07</accession>
<evidence type="ECO:0000313" key="13">
    <source>
        <dbReference type="EMBL" id="WWD84850.1"/>
    </source>
</evidence>
<evidence type="ECO:0000256" key="7">
    <source>
        <dbReference type="ARBA" id="ARBA00022741"/>
    </source>
</evidence>
<dbReference type="Gene3D" id="3.30.565.10">
    <property type="entry name" value="Histidine kinase-like ATPase, C-terminal domain"/>
    <property type="match status" value="1"/>
</dbReference>
<keyword evidence="4" id="KW-1003">Cell membrane</keyword>
<evidence type="ECO:0000256" key="3">
    <source>
        <dbReference type="ARBA" id="ARBA00012438"/>
    </source>
</evidence>
<keyword evidence="12" id="KW-1133">Transmembrane helix</keyword>
<protein>
    <recommendedName>
        <fullName evidence="3">histidine kinase</fullName>
        <ecNumber evidence="3">2.7.13.3</ecNumber>
    </recommendedName>
</protein>
<evidence type="ECO:0000256" key="1">
    <source>
        <dbReference type="ARBA" id="ARBA00000085"/>
    </source>
</evidence>
<dbReference type="GO" id="GO:0016740">
    <property type="term" value="F:transferase activity"/>
    <property type="evidence" value="ECO:0007669"/>
    <property type="project" value="UniProtKB-KW"/>
</dbReference>
<feature type="transmembrane region" description="Helical" evidence="12">
    <location>
        <begin position="20"/>
        <end position="37"/>
    </location>
</feature>
<gene>
    <name evidence="13" type="primary">sasA_19</name>
    <name evidence="13" type="ORF">TEGL_32940</name>
</gene>
<evidence type="ECO:0000256" key="12">
    <source>
        <dbReference type="SAM" id="Phobius"/>
    </source>
</evidence>
<dbReference type="InterPro" id="IPR050398">
    <property type="entry name" value="HssS/ArlS-like"/>
</dbReference>
<dbReference type="EMBL" id="CP117523">
    <property type="protein sequence ID" value="WWD84850.1"/>
    <property type="molecule type" value="Genomic_DNA"/>
</dbReference>
<name>A0ABZ2EY07_9FIRM</name>
<dbReference type="SUPFAM" id="SSF55874">
    <property type="entry name" value="ATPase domain of HSP90 chaperone/DNA topoisomerase II/histidine kinase"/>
    <property type="match status" value="1"/>
</dbReference>
<reference evidence="13 14" key="1">
    <citation type="journal article" date="2023" name="PLoS ONE">
        <title>Genome-based metabolic and phylogenomic analysis of three Terrisporobacter species.</title>
        <authorList>
            <person name="Boer T."/>
            <person name="Bengelsdorf F.R."/>
            <person name="Bomeke M."/>
            <person name="Daniel R."/>
            <person name="Poehlein A."/>
        </authorList>
    </citation>
    <scope>NUCLEOTIDE SEQUENCE [LARGE SCALE GENOMIC DNA]</scope>
    <source>
        <strain evidence="13 14">DSM 1288</strain>
    </source>
</reference>
<keyword evidence="5" id="KW-0597">Phosphoprotein</keyword>
<proteinExistence type="predicted"/>
<evidence type="ECO:0000256" key="5">
    <source>
        <dbReference type="ARBA" id="ARBA00022553"/>
    </source>
</evidence>
<evidence type="ECO:0000256" key="6">
    <source>
        <dbReference type="ARBA" id="ARBA00022679"/>
    </source>
</evidence>
<dbReference type="EC" id="2.7.13.3" evidence="3"/>
<dbReference type="PANTHER" id="PTHR45528:SF1">
    <property type="entry name" value="SENSOR HISTIDINE KINASE CPXA"/>
    <property type="match status" value="1"/>
</dbReference>
<keyword evidence="12" id="KW-0812">Transmembrane</keyword>